<proteinExistence type="predicted"/>
<gene>
    <name evidence="1" type="ORF">AB6A40_009826</name>
</gene>
<accession>A0ABD6F1C5</accession>
<keyword evidence="2" id="KW-1185">Reference proteome</keyword>
<comment type="caution">
    <text evidence="1">The sequence shown here is derived from an EMBL/GenBank/DDBJ whole genome shotgun (WGS) entry which is preliminary data.</text>
</comment>
<sequence length="103" mass="11664">MDISEKIDTETAVEAPIKVMSSAVHPTTKVDKKLTRLVNLKRAVCKVQVISADIIEMSDRTMRLLGDIQSLTDETVRLQHNMMVSQTICLRKSRRTIDPNARQ</sequence>
<evidence type="ECO:0000313" key="2">
    <source>
        <dbReference type="Proteomes" id="UP001608902"/>
    </source>
</evidence>
<dbReference type="AlphaFoldDB" id="A0ABD6F1C5"/>
<dbReference type="EMBL" id="JBGFUD010011143">
    <property type="protein sequence ID" value="MFH4983117.1"/>
    <property type="molecule type" value="Genomic_DNA"/>
</dbReference>
<dbReference type="Proteomes" id="UP001608902">
    <property type="component" value="Unassembled WGS sequence"/>
</dbReference>
<organism evidence="1 2">
    <name type="scientific">Gnathostoma spinigerum</name>
    <dbReference type="NCBI Taxonomy" id="75299"/>
    <lineage>
        <taxon>Eukaryota</taxon>
        <taxon>Metazoa</taxon>
        <taxon>Ecdysozoa</taxon>
        <taxon>Nematoda</taxon>
        <taxon>Chromadorea</taxon>
        <taxon>Rhabditida</taxon>
        <taxon>Spirurina</taxon>
        <taxon>Gnathostomatomorpha</taxon>
        <taxon>Gnathostomatoidea</taxon>
        <taxon>Gnathostomatidae</taxon>
        <taxon>Gnathostoma</taxon>
    </lineage>
</organism>
<protein>
    <submittedName>
        <fullName evidence="1">Uncharacterized protein</fullName>
    </submittedName>
</protein>
<reference evidence="1 2" key="1">
    <citation type="submission" date="2024-08" db="EMBL/GenBank/DDBJ databases">
        <title>Gnathostoma spinigerum genome.</title>
        <authorList>
            <person name="Gonzalez-Bertolin B."/>
            <person name="Monzon S."/>
            <person name="Zaballos A."/>
            <person name="Jimenez P."/>
            <person name="Dekumyoy P."/>
            <person name="Varona S."/>
            <person name="Cuesta I."/>
            <person name="Sumanam S."/>
            <person name="Adisakwattana P."/>
            <person name="Gasser R.B."/>
            <person name="Hernandez-Gonzalez A."/>
            <person name="Young N.D."/>
            <person name="Perteguer M.J."/>
        </authorList>
    </citation>
    <scope>NUCLEOTIDE SEQUENCE [LARGE SCALE GENOMIC DNA]</scope>
    <source>
        <strain evidence="1">AL3</strain>
        <tissue evidence="1">Liver</tissue>
    </source>
</reference>
<evidence type="ECO:0000313" key="1">
    <source>
        <dbReference type="EMBL" id="MFH4983117.1"/>
    </source>
</evidence>
<name>A0ABD6F1C5_9BILA</name>